<evidence type="ECO:0000313" key="4">
    <source>
        <dbReference type="EMBL" id="GMA73237.1"/>
    </source>
</evidence>
<evidence type="ECO:0000313" key="6">
    <source>
        <dbReference type="Proteomes" id="UP001157039"/>
    </source>
</evidence>
<reference evidence="3" key="3">
    <citation type="submission" date="2018-03" db="EMBL/GenBank/DDBJ databases">
        <authorList>
            <person name="Jeon C.O."/>
        </authorList>
    </citation>
    <scope>NUCLEOTIDE SEQUENCE</scope>
    <source>
        <strain evidence="3">JCM 31126</strain>
    </source>
</reference>
<dbReference type="RefSeq" id="WP_123934289.1">
    <property type="nucleotide sequence ID" value="NZ_BSUW01000001.1"/>
</dbReference>
<gene>
    <name evidence="3" type="ORF">C7K38_01920</name>
    <name evidence="4" type="ORF">GCM10025885_22860</name>
</gene>
<dbReference type="CDD" id="cd05233">
    <property type="entry name" value="SDR_c"/>
    <property type="match status" value="1"/>
</dbReference>
<organism evidence="4 6">
    <name type="scientific">Tetragenococcus osmophilus</name>
    <dbReference type="NCBI Taxonomy" id="526944"/>
    <lineage>
        <taxon>Bacteria</taxon>
        <taxon>Bacillati</taxon>
        <taxon>Bacillota</taxon>
        <taxon>Bacilli</taxon>
        <taxon>Lactobacillales</taxon>
        <taxon>Enterococcaceae</taxon>
        <taxon>Tetragenococcus</taxon>
    </lineage>
</organism>
<proteinExistence type="inferred from homology"/>
<dbReference type="SUPFAM" id="SSF51735">
    <property type="entry name" value="NAD(P)-binding Rossmann-fold domains"/>
    <property type="match status" value="1"/>
</dbReference>
<reference evidence="3 5" key="1">
    <citation type="journal article" date="2012" name="Int. J. Syst. Evol. Microbiol.">
        <title>Characterization of Tetragenococcus strains from sugar thick juice reveals a novel species, Tetragenococcus osmophilus sp. nov., and divides Tetragenococcus halophilus into two subspecies, T. halophilus subsp. halophilus subsp. nov. and T. halophilus subsp. flandriensis subsp. nov.</title>
        <authorList>
            <person name="Juste A."/>
            <person name="Van Trappen S."/>
            <person name="Verreth C."/>
            <person name="Cleenwerck I."/>
            <person name="De Vos P."/>
            <person name="Lievens B."/>
            <person name="Willems K.A."/>
        </authorList>
    </citation>
    <scope>NUCLEOTIDE SEQUENCE [LARGE SCALE GENOMIC DNA]</scope>
    <source>
        <strain evidence="3 5">JCM 31126</strain>
    </source>
</reference>
<comment type="similarity">
    <text evidence="1">Belongs to the short-chain dehydrogenases/reductases (SDR) family.</text>
</comment>
<dbReference type="Proteomes" id="UP001157039">
    <property type="component" value="Unassembled WGS sequence"/>
</dbReference>
<dbReference type="PANTHER" id="PTHR43669">
    <property type="entry name" value="5-KETO-D-GLUCONATE 5-REDUCTASE"/>
    <property type="match status" value="1"/>
</dbReference>
<evidence type="ECO:0000313" key="5">
    <source>
        <dbReference type="Proteomes" id="UP000268310"/>
    </source>
</evidence>
<dbReference type="Pfam" id="PF00106">
    <property type="entry name" value="adh_short"/>
    <property type="match status" value="1"/>
</dbReference>
<dbReference type="GO" id="GO:0016491">
    <property type="term" value="F:oxidoreductase activity"/>
    <property type="evidence" value="ECO:0007669"/>
    <property type="project" value="UniProtKB-KW"/>
</dbReference>
<dbReference type="InterPro" id="IPR036291">
    <property type="entry name" value="NAD(P)-bd_dom_sf"/>
</dbReference>
<dbReference type="AlphaFoldDB" id="A0AA37XM89"/>
<dbReference type="PANTHER" id="PTHR43669:SF3">
    <property type="entry name" value="ALCOHOL DEHYDROGENASE, PUTATIVE (AFU_ORTHOLOGUE AFUA_3G03445)-RELATED"/>
    <property type="match status" value="1"/>
</dbReference>
<reference evidence="4 6" key="2">
    <citation type="journal article" date="2014" name="Int. J. Syst. Evol. Microbiol.">
        <title>Complete genome sequence of Corynebacterium casei LMG S-19264T (=DSM 44701T), isolated from a smear-ripened cheese.</title>
        <authorList>
            <consortium name="US DOE Joint Genome Institute (JGI-PGF)"/>
            <person name="Walter F."/>
            <person name="Albersmeier A."/>
            <person name="Kalinowski J."/>
            <person name="Ruckert C."/>
        </authorList>
    </citation>
    <scope>NUCLEOTIDE SEQUENCE [LARGE SCALE GENOMIC DNA]</scope>
    <source>
        <strain evidence="4 6">NBRC 114545</strain>
    </source>
</reference>
<dbReference type="Gene3D" id="3.40.50.720">
    <property type="entry name" value="NAD(P)-binding Rossmann-like Domain"/>
    <property type="match status" value="1"/>
</dbReference>
<protein>
    <recommendedName>
        <fullName evidence="7">Short-chain dehydrogenase</fullName>
    </recommendedName>
</protein>
<dbReference type="KEGG" id="too:C7K38_01920"/>
<dbReference type="EMBL" id="BSUW01000001">
    <property type="protein sequence ID" value="GMA73237.1"/>
    <property type="molecule type" value="Genomic_DNA"/>
</dbReference>
<dbReference type="Proteomes" id="UP000268310">
    <property type="component" value="Chromosome"/>
</dbReference>
<dbReference type="EMBL" id="CP027783">
    <property type="protein sequence ID" value="AYW47240.1"/>
    <property type="molecule type" value="Genomic_DNA"/>
</dbReference>
<name>A0AA37XM89_9ENTE</name>
<evidence type="ECO:0000256" key="1">
    <source>
        <dbReference type="ARBA" id="ARBA00006484"/>
    </source>
</evidence>
<dbReference type="InterPro" id="IPR002347">
    <property type="entry name" value="SDR_fam"/>
</dbReference>
<keyword evidence="5" id="KW-1185">Reference proteome</keyword>
<accession>A0AA37XM89</accession>
<sequence>MYENQSKYNYPDLSNKQVVIAGGTGAVGEGIVRAYLRSGAKVIVLTRSSGSGEKLKKLLVDEKNLSSLSIVIGDYSSFHGAMSLAQEIVSEHGKITDVITSIGSWWQGKTLWNVSQEEWDEYFVSYSTAQLAMVRAWIPKLPKTGTFQIVTGGSGVTPVPHSGIVSMEQSALLMMANVLEKETQENRRIFSYIFGYINTRDRAIKKPEWVSSEDVGYIASLASANESLGSGQHKLFNQSYFKEKVAEFTDSK</sequence>
<evidence type="ECO:0000256" key="2">
    <source>
        <dbReference type="ARBA" id="ARBA00023002"/>
    </source>
</evidence>
<evidence type="ECO:0000313" key="3">
    <source>
        <dbReference type="EMBL" id="AYW47240.1"/>
    </source>
</evidence>
<keyword evidence="2" id="KW-0560">Oxidoreductase</keyword>
<evidence type="ECO:0008006" key="7">
    <source>
        <dbReference type="Google" id="ProtNLM"/>
    </source>
</evidence>
<reference evidence="4" key="4">
    <citation type="submission" date="2023-02" db="EMBL/GenBank/DDBJ databases">
        <authorList>
            <person name="Sun Q."/>
            <person name="Mori K."/>
        </authorList>
    </citation>
    <scope>NUCLEOTIDE SEQUENCE</scope>
    <source>
        <strain evidence="4">NBRC 114545</strain>
    </source>
</reference>